<dbReference type="AlphaFoldDB" id="A0A919K9F6"/>
<dbReference type="EMBL" id="BOMV01000160">
    <property type="protein sequence ID" value="GIF02449.1"/>
    <property type="molecule type" value="Genomic_DNA"/>
</dbReference>
<keyword evidence="2" id="KW-1185">Reference proteome</keyword>
<evidence type="ECO:0000313" key="2">
    <source>
        <dbReference type="Proteomes" id="UP000636960"/>
    </source>
</evidence>
<sequence length="214" mass="24019">MTPEEFERSAEQVRPHWDVTPLDGVGPLRFGMTVEEVAAALPDARELRRFQADPTFAEVVGVELGWQPTVPALYGYFLGSGQLFCVAADAVHGPLMSLDGTQLTGRNPAELDRWLFDLSDSMGGSLRYGPRANPGIEELGLVLRAQNTTEGVLSRPVLVGREWAERCVDDWEGVIPECEWVGRLWPDPRYSDRREVWPFAEDSPTWYGKWSPPF</sequence>
<name>A0A919K9F6_9ACTN</name>
<proteinExistence type="predicted"/>
<organism evidence="1 2">
    <name type="scientific">Paractinoplanes rishiriensis</name>
    <dbReference type="NCBI Taxonomy" id="1050105"/>
    <lineage>
        <taxon>Bacteria</taxon>
        <taxon>Bacillati</taxon>
        <taxon>Actinomycetota</taxon>
        <taxon>Actinomycetes</taxon>
        <taxon>Micromonosporales</taxon>
        <taxon>Micromonosporaceae</taxon>
        <taxon>Paractinoplanes</taxon>
    </lineage>
</organism>
<protein>
    <submittedName>
        <fullName evidence="1">Uncharacterized protein</fullName>
    </submittedName>
</protein>
<accession>A0A919K9F6</accession>
<comment type="caution">
    <text evidence="1">The sequence shown here is derived from an EMBL/GenBank/DDBJ whole genome shotgun (WGS) entry which is preliminary data.</text>
</comment>
<dbReference type="Proteomes" id="UP000636960">
    <property type="component" value="Unassembled WGS sequence"/>
</dbReference>
<evidence type="ECO:0000313" key="1">
    <source>
        <dbReference type="EMBL" id="GIF02449.1"/>
    </source>
</evidence>
<gene>
    <name evidence="1" type="ORF">Ari01nite_99130</name>
</gene>
<reference evidence="1" key="1">
    <citation type="submission" date="2021-01" db="EMBL/GenBank/DDBJ databases">
        <title>Whole genome shotgun sequence of Actinoplanes rishiriensis NBRC 108556.</title>
        <authorList>
            <person name="Komaki H."/>
            <person name="Tamura T."/>
        </authorList>
    </citation>
    <scope>NUCLEOTIDE SEQUENCE</scope>
    <source>
        <strain evidence="1">NBRC 108556</strain>
    </source>
</reference>